<dbReference type="SUPFAM" id="SSF51735">
    <property type="entry name" value="NAD(P)-binding Rossmann-fold domains"/>
    <property type="match status" value="1"/>
</dbReference>
<dbReference type="OrthoDB" id="73846at2759"/>
<comment type="similarity">
    <text evidence="1">Belongs to the ketopantoate reductase family.</text>
</comment>
<dbReference type="InterPro" id="IPR013752">
    <property type="entry name" value="KPA_reductase"/>
</dbReference>
<dbReference type="InterPro" id="IPR013332">
    <property type="entry name" value="KPR_N"/>
</dbReference>
<feature type="domain" description="Ketopantoate reductase C-terminal" evidence="7">
    <location>
        <begin position="241"/>
        <end position="373"/>
    </location>
</feature>
<dbReference type="InterPro" id="IPR008927">
    <property type="entry name" value="6-PGluconate_DH-like_C_sf"/>
</dbReference>
<dbReference type="AlphaFoldDB" id="A0A6A6B3Q0"/>
<dbReference type="PANTHER" id="PTHR43765">
    <property type="entry name" value="2-DEHYDROPANTOATE 2-REDUCTASE-RELATED"/>
    <property type="match status" value="1"/>
</dbReference>
<dbReference type="Gene3D" id="3.40.50.720">
    <property type="entry name" value="NAD(P)-binding Rossmann-like Domain"/>
    <property type="match status" value="1"/>
</dbReference>
<evidence type="ECO:0000259" key="6">
    <source>
        <dbReference type="Pfam" id="PF02558"/>
    </source>
</evidence>
<keyword evidence="3" id="KW-0521">NADP</keyword>
<evidence type="ECO:0000256" key="5">
    <source>
        <dbReference type="ARBA" id="ARBA00032024"/>
    </source>
</evidence>
<accession>A0A6A6B3Q0</accession>
<sequence>MSAPSLQLDPNERVHVLGLGSIGTFMAYCLTDVPSRPCTTLMLHRPALYDAFKKNNEKISITTTKQTQEHGRFNAEGSNAEGFDAEGFDAEVLDNDGSWRRTTRQQSTTEQTNPHWENTTNEPIRQLVVATKTIHTVGALKPLQSRLTPETTILFMQNGMGIVEEVNRSLFTDPVSRPKYLLGVISHGVGRDAPFRITHTGFAAASVGPSSSRPEEQGSDYLLRTLPQSPLLNATAYSYEDVLQMQLEKLIVNSYCNPVCALHDSKNGILLGETHRKLKLELFAEVVQIIHRMPELQGVEGLKNRFGMERLEATVDGILEKTRNTTCSMVWDLRAKRETEIAFINGYWVKKGIELGVDTPVNNMLVHRIQEIQSSWRA</sequence>
<keyword evidence="9" id="KW-1185">Reference proteome</keyword>
<evidence type="ECO:0000313" key="8">
    <source>
        <dbReference type="EMBL" id="KAF2137351.1"/>
    </source>
</evidence>
<evidence type="ECO:0000256" key="2">
    <source>
        <dbReference type="ARBA" id="ARBA00013014"/>
    </source>
</evidence>
<dbReference type="InterPro" id="IPR050838">
    <property type="entry name" value="Ketopantoate_reductase"/>
</dbReference>
<gene>
    <name evidence="8" type="ORF">K452DRAFT_291730</name>
</gene>
<dbReference type="Pfam" id="PF02558">
    <property type="entry name" value="ApbA"/>
    <property type="match status" value="1"/>
</dbReference>
<dbReference type="PANTHER" id="PTHR43765:SF2">
    <property type="entry name" value="2-DEHYDROPANTOATE 2-REDUCTASE"/>
    <property type="match status" value="1"/>
</dbReference>
<organism evidence="8 9">
    <name type="scientific">Aplosporella prunicola CBS 121167</name>
    <dbReference type="NCBI Taxonomy" id="1176127"/>
    <lineage>
        <taxon>Eukaryota</taxon>
        <taxon>Fungi</taxon>
        <taxon>Dikarya</taxon>
        <taxon>Ascomycota</taxon>
        <taxon>Pezizomycotina</taxon>
        <taxon>Dothideomycetes</taxon>
        <taxon>Dothideomycetes incertae sedis</taxon>
        <taxon>Botryosphaeriales</taxon>
        <taxon>Aplosporellaceae</taxon>
        <taxon>Aplosporella</taxon>
    </lineage>
</organism>
<dbReference type="Gene3D" id="1.10.1040.10">
    <property type="entry name" value="N-(1-d-carboxylethyl)-l-norvaline Dehydrogenase, domain 2"/>
    <property type="match status" value="1"/>
</dbReference>
<dbReference type="GO" id="GO:0005739">
    <property type="term" value="C:mitochondrion"/>
    <property type="evidence" value="ECO:0007669"/>
    <property type="project" value="TreeGrafter"/>
</dbReference>
<dbReference type="InterPro" id="IPR036291">
    <property type="entry name" value="NAD(P)-bd_dom_sf"/>
</dbReference>
<evidence type="ECO:0000256" key="4">
    <source>
        <dbReference type="ARBA" id="ARBA00023002"/>
    </source>
</evidence>
<evidence type="ECO:0000256" key="3">
    <source>
        <dbReference type="ARBA" id="ARBA00022857"/>
    </source>
</evidence>
<reference evidence="8" key="1">
    <citation type="journal article" date="2020" name="Stud. Mycol.">
        <title>101 Dothideomycetes genomes: a test case for predicting lifestyles and emergence of pathogens.</title>
        <authorList>
            <person name="Haridas S."/>
            <person name="Albert R."/>
            <person name="Binder M."/>
            <person name="Bloem J."/>
            <person name="Labutti K."/>
            <person name="Salamov A."/>
            <person name="Andreopoulos B."/>
            <person name="Baker S."/>
            <person name="Barry K."/>
            <person name="Bills G."/>
            <person name="Bluhm B."/>
            <person name="Cannon C."/>
            <person name="Castanera R."/>
            <person name="Culley D."/>
            <person name="Daum C."/>
            <person name="Ezra D."/>
            <person name="Gonzalez J."/>
            <person name="Henrissat B."/>
            <person name="Kuo A."/>
            <person name="Liang C."/>
            <person name="Lipzen A."/>
            <person name="Lutzoni F."/>
            <person name="Magnuson J."/>
            <person name="Mondo S."/>
            <person name="Nolan M."/>
            <person name="Ohm R."/>
            <person name="Pangilinan J."/>
            <person name="Park H.-J."/>
            <person name="Ramirez L."/>
            <person name="Alfaro M."/>
            <person name="Sun H."/>
            <person name="Tritt A."/>
            <person name="Yoshinaga Y."/>
            <person name="Zwiers L.-H."/>
            <person name="Turgeon B."/>
            <person name="Goodwin S."/>
            <person name="Spatafora J."/>
            <person name="Crous P."/>
            <person name="Grigoriev I."/>
        </authorList>
    </citation>
    <scope>NUCLEOTIDE SEQUENCE</scope>
    <source>
        <strain evidence="8">CBS 121167</strain>
    </source>
</reference>
<name>A0A6A6B3Q0_9PEZI</name>
<evidence type="ECO:0000256" key="1">
    <source>
        <dbReference type="ARBA" id="ARBA00007870"/>
    </source>
</evidence>
<proteinExistence type="inferred from homology"/>
<dbReference type="InterPro" id="IPR013328">
    <property type="entry name" value="6PGD_dom2"/>
</dbReference>
<dbReference type="EC" id="1.1.1.169" evidence="2"/>
<keyword evidence="4" id="KW-0560">Oxidoreductase</keyword>
<dbReference type="NCBIfam" id="TIGR00745">
    <property type="entry name" value="apbA_panE"/>
    <property type="match status" value="1"/>
</dbReference>
<evidence type="ECO:0000313" key="9">
    <source>
        <dbReference type="Proteomes" id="UP000799438"/>
    </source>
</evidence>
<dbReference type="EMBL" id="ML995504">
    <property type="protein sequence ID" value="KAF2137351.1"/>
    <property type="molecule type" value="Genomic_DNA"/>
</dbReference>
<dbReference type="Proteomes" id="UP000799438">
    <property type="component" value="Unassembled WGS sequence"/>
</dbReference>
<dbReference type="Pfam" id="PF08546">
    <property type="entry name" value="ApbA_C"/>
    <property type="match status" value="1"/>
</dbReference>
<evidence type="ECO:0000259" key="7">
    <source>
        <dbReference type="Pfam" id="PF08546"/>
    </source>
</evidence>
<protein>
    <recommendedName>
        <fullName evidence="2">2-dehydropantoate 2-reductase</fullName>
        <ecNumber evidence="2">1.1.1.169</ecNumber>
    </recommendedName>
    <alternativeName>
        <fullName evidence="5">Ketopantoate reductase</fullName>
    </alternativeName>
</protein>
<dbReference type="SUPFAM" id="SSF48179">
    <property type="entry name" value="6-phosphogluconate dehydrogenase C-terminal domain-like"/>
    <property type="match status" value="1"/>
</dbReference>
<dbReference type="RefSeq" id="XP_033393069.1">
    <property type="nucleotide sequence ID" value="XM_033541239.1"/>
</dbReference>
<dbReference type="GO" id="GO:0050661">
    <property type="term" value="F:NADP binding"/>
    <property type="evidence" value="ECO:0007669"/>
    <property type="project" value="TreeGrafter"/>
</dbReference>
<dbReference type="InterPro" id="IPR003710">
    <property type="entry name" value="ApbA"/>
</dbReference>
<feature type="domain" description="Ketopantoate reductase N-terminal" evidence="6">
    <location>
        <begin position="14"/>
        <end position="209"/>
    </location>
</feature>
<dbReference type="GeneID" id="54298735"/>
<dbReference type="GO" id="GO:0008677">
    <property type="term" value="F:2-dehydropantoate 2-reductase activity"/>
    <property type="evidence" value="ECO:0007669"/>
    <property type="project" value="UniProtKB-EC"/>
</dbReference>
<dbReference type="GO" id="GO:0015940">
    <property type="term" value="P:pantothenate biosynthetic process"/>
    <property type="evidence" value="ECO:0007669"/>
    <property type="project" value="InterPro"/>
</dbReference>